<organism evidence="2 3">
    <name type="scientific">Lacipirellula limnantheis</name>
    <dbReference type="NCBI Taxonomy" id="2528024"/>
    <lineage>
        <taxon>Bacteria</taxon>
        <taxon>Pseudomonadati</taxon>
        <taxon>Planctomycetota</taxon>
        <taxon>Planctomycetia</taxon>
        <taxon>Pirellulales</taxon>
        <taxon>Lacipirellulaceae</taxon>
        <taxon>Lacipirellula</taxon>
    </lineage>
</organism>
<name>A0A517U2R9_9BACT</name>
<dbReference type="EMBL" id="CP036339">
    <property type="protein sequence ID" value="QDT74921.1"/>
    <property type="molecule type" value="Genomic_DNA"/>
</dbReference>
<keyword evidence="3" id="KW-1185">Reference proteome</keyword>
<dbReference type="KEGG" id="llh:I41_41250"/>
<dbReference type="RefSeq" id="WP_145434635.1">
    <property type="nucleotide sequence ID" value="NZ_CP036339.1"/>
</dbReference>
<evidence type="ECO:0000313" key="2">
    <source>
        <dbReference type="EMBL" id="QDT74921.1"/>
    </source>
</evidence>
<proteinExistence type="predicted"/>
<accession>A0A517U2R9</accession>
<protein>
    <submittedName>
        <fullName evidence="2">Uncharacterized protein</fullName>
    </submittedName>
</protein>
<feature type="region of interest" description="Disordered" evidence="1">
    <location>
        <begin position="1"/>
        <end position="39"/>
    </location>
</feature>
<dbReference type="AlphaFoldDB" id="A0A517U2R9"/>
<gene>
    <name evidence="2" type="ORF">I41_41250</name>
</gene>
<dbReference type="OrthoDB" id="276990at2"/>
<evidence type="ECO:0000256" key="1">
    <source>
        <dbReference type="SAM" id="MobiDB-lite"/>
    </source>
</evidence>
<reference evidence="2 3" key="1">
    <citation type="submission" date="2019-02" db="EMBL/GenBank/DDBJ databases">
        <title>Deep-cultivation of Planctomycetes and their phenomic and genomic characterization uncovers novel biology.</title>
        <authorList>
            <person name="Wiegand S."/>
            <person name="Jogler M."/>
            <person name="Boedeker C."/>
            <person name="Pinto D."/>
            <person name="Vollmers J."/>
            <person name="Rivas-Marin E."/>
            <person name="Kohn T."/>
            <person name="Peeters S.H."/>
            <person name="Heuer A."/>
            <person name="Rast P."/>
            <person name="Oberbeckmann S."/>
            <person name="Bunk B."/>
            <person name="Jeske O."/>
            <person name="Meyerdierks A."/>
            <person name="Storesund J.E."/>
            <person name="Kallscheuer N."/>
            <person name="Luecker S."/>
            <person name="Lage O.M."/>
            <person name="Pohl T."/>
            <person name="Merkel B.J."/>
            <person name="Hornburger P."/>
            <person name="Mueller R.-W."/>
            <person name="Bruemmer F."/>
            <person name="Labrenz M."/>
            <person name="Spormann A.M."/>
            <person name="Op den Camp H."/>
            <person name="Overmann J."/>
            <person name="Amann R."/>
            <person name="Jetten M.S.M."/>
            <person name="Mascher T."/>
            <person name="Medema M.H."/>
            <person name="Devos D.P."/>
            <person name="Kaster A.-K."/>
            <person name="Ovreas L."/>
            <person name="Rohde M."/>
            <person name="Galperin M.Y."/>
            <person name="Jogler C."/>
        </authorList>
    </citation>
    <scope>NUCLEOTIDE SEQUENCE [LARGE SCALE GENOMIC DNA]</scope>
    <source>
        <strain evidence="2 3">I41</strain>
    </source>
</reference>
<dbReference type="Proteomes" id="UP000317909">
    <property type="component" value="Chromosome"/>
</dbReference>
<evidence type="ECO:0000313" key="3">
    <source>
        <dbReference type="Proteomes" id="UP000317909"/>
    </source>
</evidence>
<sequence length="264" mass="29530">MSKQRPEPPPQPAGGEKKPAAPPAPDAKAKPAKAPKPKVPSPWPWGPFARVLVSLLVAFHLFVVFISPWEIQLRPSVVPMAEPGGPPLDAQGRPIPPQQFDPSKYPAQLPVLPMALTKYLHHYANLLYINNGYDFFSPDPGVSHQIRYEVFNSAGEKIADGQFPSRREQWPRLFYHRHMMLVEQSRDPMAAGQGWESAIAERLLEKHDGDRVRLVMIRHHLLTPQQVKDGGRIDGPATYEEIGVMDHQRTRPRAAEQLPTGGTP</sequence>